<dbReference type="PANTHER" id="PTHR30404">
    <property type="entry name" value="N-ACETYLMURAMOYL-L-ALANINE AMIDASE"/>
    <property type="match status" value="1"/>
</dbReference>
<gene>
    <name evidence="4" type="ORF">VPK24_04625</name>
</gene>
<dbReference type="InterPro" id="IPR002508">
    <property type="entry name" value="MurNAc-LAA_cat"/>
</dbReference>
<evidence type="ECO:0000256" key="2">
    <source>
        <dbReference type="SAM" id="MobiDB-lite"/>
    </source>
</evidence>
<dbReference type="InterPro" id="IPR050695">
    <property type="entry name" value="N-acetylmuramoyl_amidase_3"/>
</dbReference>
<dbReference type="Pfam" id="PF01520">
    <property type="entry name" value="Amidase_3"/>
    <property type="match status" value="1"/>
</dbReference>
<dbReference type="Proteomes" id="UP001604335">
    <property type="component" value="Unassembled WGS sequence"/>
</dbReference>
<protein>
    <submittedName>
        <fullName evidence="4">N-acetylmuramoyl-L-alanine amidase</fullName>
    </submittedName>
</protein>
<comment type="caution">
    <text evidence="4">The sequence shown here is derived from an EMBL/GenBank/DDBJ whole genome shotgun (WGS) entry which is preliminary data.</text>
</comment>
<feature type="compositionally biased region" description="Low complexity" evidence="2">
    <location>
        <begin position="149"/>
        <end position="163"/>
    </location>
</feature>
<reference evidence="5" key="1">
    <citation type="journal article" date="2024" name="Algal Res.">
        <title>Biochemical, toxicological and genomic investigation of a high-biomass producing Limnothrix strain isolated from Italian shallow drinking water reservoir.</title>
        <authorList>
            <person name="Simonazzi M."/>
            <person name="Shishido T.K."/>
            <person name="Delbaje E."/>
            <person name="Wahlsten M."/>
            <person name="Fewer D.P."/>
            <person name="Sivonen K."/>
            <person name="Pezzolesi L."/>
            <person name="Pistocchi R."/>
        </authorList>
    </citation>
    <scope>NUCLEOTIDE SEQUENCE [LARGE SCALE GENOMIC DNA]</scope>
    <source>
        <strain evidence="5">LRLZ20PSL1</strain>
    </source>
</reference>
<dbReference type="InterPro" id="IPR021731">
    <property type="entry name" value="AMIN_dom"/>
</dbReference>
<dbReference type="Gene3D" id="2.60.40.3500">
    <property type="match status" value="1"/>
</dbReference>
<feature type="compositionally biased region" description="Pro residues" evidence="2">
    <location>
        <begin position="310"/>
        <end position="326"/>
    </location>
</feature>
<feature type="domain" description="MurNAc-LAA" evidence="3">
    <location>
        <begin position="417"/>
        <end position="527"/>
    </location>
</feature>
<accession>A0ABW7C6U8</accession>
<name>A0ABW7C6U8_9CYAN</name>
<dbReference type="CDD" id="cd02696">
    <property type="entry name" value="MurNAc-LAA"/>
    <property type="match status" value="1"/>
</dbReference>
<evidence type="ECO:0000313" key="5">
    <source>
        <dbReference type="Proteomes" id="UP001604335"/>
    </source>
</evidence>
<dbReference type="Pfam" id="PF11741">
    <property type="entry name" value="AMIN"/>
    <property type="match status" value="1"/>
</dbReference>
<organism evidence="4 5">
    <name type="scientific">Limnothrix redekei LRLZ20PSL1</name>
    <dbReference type="NCBI Taxonomy" id="3112953"/>
    <lineage>
        <taxon>Bacteria</taxon>
        <taxon>Bacillati</taxon>
        <taxon>Cyanobacteriota</taxon>
        <taxon>Cyanophyceae</taxon>
        <taxon>Pseudanabaenales</taxon>
        <taxon>Pseudanabaenaceae</taxon>
        <taxon>Limnothrix</taxon>
    </lineage>
</organism>
<evidence type="ECO:0000259" key="3">
    <source>
        <dbReference type="SMART" id="SM00646"/>
    </source>
</evidence>
<sequence>MVALRLFGDGRKSAPGKQMAAVGLLGLLGSLVAALPAQAGQLLNWRFDPASNQLSFTTDEGVQPRAQIVSGPDRLAIDLPDTTLAQPVQEQRFGGMVRAVRVGQPDRNTTRIAIEFQPGYRIDPDRVRVRSLSPTQWTVELGGEPITQQPPQQLVLPGQRNRPQPAPPNNPNNSNSSDRPWIPGALREVLERSGGNSPIAQVEGVELSEGGLALRVSGGTPSVTVNRSPDRRQIEIWLDNASIANGVDRLVGGRAGVTRLIVTPQRGGYPPRVRVLLVVDPSSPDWQARTEESLVIAQPIGSTTAVNPPAATPPTANPLPPRPWPRQPDNSGQSPGWVNDYPDPRLGGLPMLNRRVRIVVDPGHGGRDPGAIGIGGLQEKQAVLDIGLQLAALLRRQGADVVLTRDDDTFISLDGRTQLANRINATVFISVHANSAGINRPDVSGVETYYHQSGGQLAQAVQQSIMRAFPFMRNRGVRTARFYVLRNSRMPSILVETGFVTGRQDAALLTNPTWRSQMAWAIARGTIEYLNGPGR</sequence>
<dbReference type="EMBL" id="JAZAQF010000028">
    <property type="protein sequence ID" value="MFG3816910.1"/>
    <property type="molecule type" value="Genomic_DNA"/>
</dbReference>
<dbReference type="PANTHER" id="PTHR30404:SF0">
    <property type="entry name" value="N-ACETYLMURAMOYL-L-ALANINE AMIDASE AMIC"/>
    <property type="match status" value="1"/>
</dbReference>
<keyword evidence="5" id="KW-1185">Reference proteome</keyword>
<proteinExistence type="predicted"/>
<dbReference type="Gene3D" id="3.40.630.40">
    <property type="entry name" value="Zn-dependent exopeptidases"/>
    <property type="match status" value="1"/>
</dbReference>
<evidence type="ECO:0000313" key="4">
    <source>
        <dbReference type="EMBL" id="MFG3816910.1"/>
    </source>
</evidence>
<feature type="region of interest" description="Disordered" evidence="2">
    <location>
        <begin position="302"/>
        <end position="341"/>
    </location>
</feature>
<feature type="region of interest" description="Disordered" evidence="2">
    <location>
        <begin position="140"/>
        <end position="181"/>
    </location>
</feature>
<keyword evidence="1" id="KW-0378">Hydrolase</keyword>
<dbReference type="SMART" id="SM00646">
    <property type="entry name" value="Ami_3"/>
    <property type="match status" value="1"/>
</dbReference>
<dbReference type="RefSeq" id="WP_393010941.1">
    <property type="nucleotide sequence ID" value="NZ_JAZAQF010000028.1"/>
</dbReference>
<evidence type="ECO:0000256" key="1">
    <source>
        <dbReference type="ARBA" id="ARBA00022801"/>
    </source>
</evidence>
<dbReference type="SUPFAM" id="SSF53187">
    <property type="entry name" value="Zn-dependent exopeptidases"/>
    <property type="match status" value="1"/>
</dbReference>
<feature type="compositionally biased region" description="Low complexity" evidence="2">
    <location>
        <begin position="171"/>
        <end position="180"/>
    </location>
</feature>